<evidence type="ECO:0000313" key="4">
    <source>
        <dbReference type="Proteomes" id="UP001151760"/>
    </source>
</evidence>
<feature type="compositionally biased region" description="Gly residues" evidence="2">
    <location>
        <begin position="166"/>
        <end position="185"/>
    </location>
</feature>
<protein>
    <recommendedName>
        <fullName evidence="5">Reverse transcriptase domain-containing protein</fullName>
    </recommendedName>
</protein>
<dbReference type="EMBL" id="BQNB010015569">
    <property type="protein sequence ID" value="GJT41526.1"/>
    <property type="molecule type" value="Genomic_DNA"/>
</dbReference>
<sequence>MHPVMPEDIPESAQEGAVEVPYETLGDLVQRFHDHTHAIPVHRIQAIKGVQREQGHRIVGVESAVIALTERIAELERDNKRLRGTASVESQRVDRLQHGMSRMQREKMPNTRSGASMTHEEVKELVTRRVAEEMEAREAARTLEPLNENGDELEGENRGNENEGNEGNGNGGNGGNRDGGNGNRGNGENQNGNRNGNHDINYGGFMSVARECTFQYFLKCKPQNFSGTEGIVGLTRWFEKM</sequence>
<feature type="compositionally biased region" description="Low complexity" evidence="2">
    <location>
        <begin position="186"/>
        <end position="195"/>
    </location>
</feature>
<keyword evidence="4" id="KW-1185">Reference proteome</keyword>
<feature type="region of interest" description="Disordered" evidence="2">
    <location>
        <begin position="136"/>
        <end position="198"/>
    </location>
</feature>
<organism evidence="3 4">
    <name type="scientific">Tanacetum coccineum</name>
    <dbReference type="NCBI Taxonomy" id="301880"/>
    <lineage>
        <taxon>Eukaryota</taxon>
        <taxon>Viridiplantae</taxon>
        <taxon>Streptophyta</taxon>
        <taxon>Embryophyta</taxon>
        <taxon>Tracheophyta</taxon>
        <taxon>Spermatophyta</taxon>
        <taxon>Magnoliopsida</taxon>
        <taxon>eudicotyledons</taxon>
        <taxon>Gunneridae</taxon>
        <taxon>Pentapetalae</taxon>
        <taxon>asterids</taxon>
        <taxon>campanulids</taxon>
        <taxon>Asterales</taxon>
        <taxon>Asteraceae</taxon>
        <taxon>Asteroideae</taxon>
        <taxon>Anthemideae</taxon>
        <taxon>Anthemidinae</taxon>
        <taxon>Tanacetum</taxon>
    </lineage>
</organism>
<name>A0ABQ5DQR3_9ASTR</name>
<keyword evidence="1" id="KW-0175">Coiled coil</keyword>
<evidence type="ECO:0008006" key="5">
    <source>
        <dbReference type="Google" id="ProtNLM"/>
    </source>
</evidence>
<feature type="coiled-coil region" evidence="1">
    <location>
        <begin position="58"/>
        <end position="92"/>
    </location>
</feature>
<dbReference type="Proteomes" id="UP001151760">
    <property type="component" value="Unassembled WGS sequence"/>
</dbReference>
<evidence type="ECO:0000256" key="2">
    <source>
        <dbReference type="SAM" id="MobiDB-lite"/>
    </source>
</evidence>
<proteinExistence type="predicted"/>
<reference evidence="3" key="2">
    <citation type="submission" date="2022-01" db="EMBL/GenBank/DDBJ databases">
        <authorList>
            <person name="Yamashiro T."/>
            <person name="Shiraishi A."/>
            <person name="Satake H."/>
            <person name="Nakayama K."/>
        </authorList>
    </citation>
    <scope>NUCLEOTIDE SEQUENCE</scope>
</reference>
<evidence type="ECO:0000313" key="3">
    <source>
        <dbReference type="EMBL" id="GJT41526.1"/>
    </source>
</evidence>
<accession>A0ABQ5DQR3</accession>
<reference evidence="3" key="1">
    <citation type="journal article" date="2022" name="Int. J. Mol. Sci.">
        <title>Draft Genome of Tanacetum Coccineum: Genomic Comparison of Closely Related Tanacetum-Family Plants.</title>
        <authorList>
            <person name="Yamashiro T."/>
            <person name="Shiraishi A."/>
            <person name="Nakayama K."/>
            <person name="Satake H."/>
        </authorList>
    </citation>
    <scope>NUCLEOTIDE SEQUENCE</scope>
</reference>
<comment type="caution">
    <text evidence="3">The sequence shown here is derived from an EMBL/GenBank/DDBJ whole genome shotgun (WGS) entry which is preliminary data.</text>
</comment>
<gene>
    <name evidence="3" type="ORF">Tco_0941391</name>
</gene>
<evidence type="ECO:0000256" key="1">
    <source>
        <dbReference type="SAM" id="Coils"/>
    </source>
</evidence>
<feature type="non-terminal residue" evidence="3">
    <location>
        <position position="241"/>
    </location>
</feature>